<evidence type="ECO:0000313" key="2">
    <source>
        <dbReference type="EMBL" id="EYU32925.1"/>
    </source>
</evidence>
<feature type="compositionally biased region" description="Basic residues" evidence="1">
    <location>
        <begin position="229"/>
        <end position="238"/>
    </location>
</feature>
<feature type="compositionally biased region" description="Acidic residues" evidence="1">
    <location>
        <begin position="139"/>
        <end position="171"/>
    </location>
</feature>
<dbReference type="Proteomes" id="UP000030748">
    <property type="component" value="Unassembled WGS sequence"/>
</dbReference>
<organism evidence="2 3">
    <name type="scientific">Erythranthe guttata</name>
    <name type="common">Yellow monkey flower</name>
    <name type="synonym">Mimulus guttatus</name>
    <dbReference type="NCBI Taxonomy" id="4155"/>
    <lineage>
        <taxon>Eukaryota</taxon>
        <taxon>Viridiplantae</taxon>
        <taxon>Streptophyta</taxon>
        <taxon>Embryophyta</taxon>
        <taxon>Tracheophyta</taxon>
        <taxon>Spermatophyta</taxon>
        <taxon>Magnoliopsida</taxon>
        <taxon>eudicotyledons</taxon>
        <taxon>Gunneridae</taxon>
        <taxon>Pentapetalae</taxon>
        <taxon>asterids</taxon>
        <taxon>lamiids</taxon>
        <taxon>Lamiales</taxon>
        <taxon>Phrymaceae</taxon>
        <taxon>Erythranthe</taxon>
    </lineage>
</organism>
<evidence type="ECO:0000313" key="3">
    <source>
        <dbReference type="Proteomes" id="UP000030748"/>
    </source>
</evidence>
<dbReference type="AlphaFoldDB" id="A0A022R284"/>
<reference evidence="2 3" key="1">
    <citation type="journal article" date="2013" name="Proc. Natl. Acad. Sci. U.S.A.">
        <title>Fine-scale variation in meiotic recombination in Mimulus inferred from population shotgun sequencing.</title>
        <authorList>
            <person name="Hellsten U."/>
            <person name="Wright K.M."/>
            <person name="Jenkins J."/>
            <person name="Shu S."/>
            <person name="Yuan Y."/>
            <person name="Wessler S.R."/>
            <person name="Schmutz J."/>
            <person name="Willis J.H."/>
            <person name="Rokhsar D.S."/>
        </authorList>
    </citation>
    <scope>NUCLEOTIDE SEQUENCE [LARGE SCALE GENOMIC DNA]</scope>
    <source>
        <strain evidence="3">cv. DUN x IM62</strain>
    </source>
</reference>
<name>A0A022R284_ERYGU</name>
<feature type="compositionally biased region" description="Basic and acidic residues" evidence="1">
    <location>
        <begin position="125"/>
        <end position="138"/>
    </location>
</feature>
<protein>
    <submittedName>
        <fullName evidence="2">Uncharacterized protein</fullName>
    </submittedName>
</protein>
<feature type="compositionally biased region" description="Low complexity" evidence="1">
    <location>
        <begin position="204"/>
        <end position="223"/>
    </location>
</feature>
<evidence type="ECO:0000256" key="1">
    <source>
        <dbReference type="SAM" id="MobiDB-lite"/>
    </source>
</evidence>
<dbReference type="EMBL" id="KI630818">
    <property type="protein sequence ID" value="EYU32925.1"/>
    <property type="molecule type" value="Genomic_DNA"/>
</dbReference>
<sequence length="265" mass="29761">MGCNVSRLDGNGAATLPARQLRPLFLQRLDDFKAARRHGGGRPLKGAASTPSKKQLLFHIDDASRHSSINTNNTPKRMSIYNSLEDSIKKPDQKNREAINIYEKDIEMKKHIINVVDHEEEIVKGKGKNDMKEKTEDKIIEDDDFLSADEDINDGEEEDDDDDNDDEDEGDERNIGFPGSPSFRVYFVDRDIGKIDAFKDAISSDDSVPSKESSSSSLSSSSSSEKKEKGARKKRSFRKVLPKNLLNVKSCYTCSHHKKQTPQLS</sequence>
<keyword evidence="3" id="KW-1185">Reference proteome</keyword>
<accession>A0A022R284</accession>
<proteinExistence type="predicted"/>
<gene>
    <name evidence="2" type="ORF">MIMGU_mgv1a017631mg</name>
</gene>
<feature type="region of interest" description="Disordered" evidence="1">
    <location>
        <begin position="199"/>
        <end position="238"/>
    </location>
</feature>
<feature type="region of interest" description="Disordered" evidence="1">
    <location>
        <begin position="125"/>
        <end position="183"/>
    </location>
</feature>